<feature type="region of interest" description="Disordered" evidence="7">
    <location>
        <begin position="175"/>
        <end position="323"/>
    </location>
</feature>
<dbReference type="EMBL" id="MU005964">
    <property type="protein sequence ID" value="KAF2862772.1"/>
    <property type="molecule type" value="Genomic_DNA"/>
</dbReference>
<dbReference type="InterPro" id="IPR013087">
    <property type="entry name" value="Znf_C2H2_type"/>
</dbReference>
<dbReference type="GO" id="GO:0000981">
    <property type="term" value="F:DNA-binding transcription factor activity, RNA polymerase II-specific"/>
    <property type="evidence" value="ECO:0007669"/>
    <property type="project" value="TreeGrafter"/>
</dbReference>
<dbReference type="AlphaFoldDB" id="A0A6A7C689"/>
<dbReference type="SUPFAM" id="SSF57667">
    <property type="entry name" value="beta-beta-alpha zinc fingers"/>
    <property type="match status" value="1"/>
</dbReference>
<feature type="domain" description="C2H2-type" evidence="8">
    <location>
        <begin position="166"/>
        <end position="193"/>
    </location>
</feature>
<accession>A0A6A7C689</accession>
<keyword evidence="10" id="KW-1185">Reference proteome</keyword>
<dbReference type="PROSITE" id="PS50157">
    <property type="entry name" value="ZINC_FINGER_C2H2_2"/>
    <property type="match status" value="2"/>
</dbReference>
<keyword evidence="2" id="KW-0677">Repeat</keyword>
<feature type="compositionally biased region" description="Basic residues" evidence="7">
    <location>
        <begin position="203"/>
        <end position="213"/>
    </location>
</feature>
<reference evidence="9" key="1">
    <citation type="journal article" date="2020" name="Stud. Mycol.">
        <title>101 Dothideomycetes genomes: a test case for predicting lifestyles and emergence of pathogens.</title>
        <authorList>
            <person name="Haridas S."/>
            <person name="Albert R."/>
            <person name="Binder M."/>
            <person name="Bloem J."/>
            <person name="Labutti K."/>
            <person name="Salamov A."/>
            <person name="Andreopoulos B."/>
            <person name="Baker S."/>
            <person name="Barry K."/>
            <person name="Bills G."/>
            <person name="Bluhm B."/>
            <person name="Cannon C."/>
            <person name="Castanera R."/>
            <person name="Culley D."/>
            <person name="Daum C."/>
            <person name="Ezra D."/>
            <person name="Gonzalez J."/>
            <person name="Henrissat B."/>
            <person name="Kuo A."/>
            <person name="Liang C."/>
            <person name="Lipzen A."/>
            <person name="Lutzoni F."/>
            <person name="Magnuson J."/>
            <person name="Mondo S."/>
            <person name="Nolan M."/>
            <person name="Ohm R."/>
            <person name="Pangilinan J."/>
            <person name="Park H.-J."/>
            <person name="Ramirez L."/>
            <person name="Alfaro M."/>
            <person name="Sun H."/>
            <person name="Tritt A."/>
            <person name="Yoshinaga Y."/>
            <person name="Zwiers L.-H."/>
            <person name="Turgeon B."/>
            <person name="Goodwin S."/>
            <person name="Spatafora J."/>
            <person name="Crous P."/>
            <person name="Grigoriev I."/>
        </authorList>
    </citation>
    <scope>NUCLEOTIDE SEQUENCE</scope>
    <source>
        <strain evidence="9">CBS 480.64</strain>
    </source>
</reference>
<feature type="compositionally biased region" description="Polar residues" evidence="7">
    <location>
        <begin position="52"/>
        <end position="68"/>
    </location>
</feature>
<evidence type="ECO:0000313" key="9">
    <source>
        <dbReference type="EMBL" id="KAF2862772.1"/>
    </source>
</evidence>
<evidence type="ECO:0000259" key="8">
    <source>
        <dbReference type="PROSITE" id="PS50157"/>
    </source>
</evidence>
<evidence type="ECO:0000256" key="5">
    <source>
        <dbReference type="ARBA" id="ARBA00044085"/>
    </source>
</evidence>
<proteinExistence type="predicted"/>
<dbReference type="GO" id="GO:0000978">
    <property type="term" value="F:RNA polymerase II cis-regulatory region sequence-specific DNA binding"/>
    <property type="evidence" value="ECO:0007669"/>
    <property type="project" value="TreeGrafter"/>
</dbReference>
<dbReference type="PANTHER" id="PTHR14003:SF19">
    <property type="entry name" value="YY2 TRANSCRIPTION FACTOR"/>
    <property type="match status" value="1"/>
</dbReference>
<feature type="domain" description="C2H2-type" evidence="8">
    <location>
        <begin position="133"/>
        <end position="165"/>
    </location>
</feature>
<dbReference type="GO" id="GO:0008270">
    <property type="term" value="F:zinc ion binding"/>
    <property type="evidence" value="ECO:0007669"/>
    <property type="project" value="UniProtKB-KW"/>
</dbReference>
<evidence type="ECO:0000313" key="10">
    <source>
        <dbReference type="Proteomes" id="UP000799421"/>
    </source>
</evidence>
<feature type="compositionally biased region" description="Low complexity" evidence="7">
    <location>
        <begin position="79"/>
        <end position="96"/>
    </location>
</feature>
<evidence type="ECO:0000256" key="2">
    <source>
        <dbReference type="ARBA" id="ARBA00022737"/>
    </source>
</evidence>
<feature type="compositionally biased region" description="Polar residues" evidence="7">
    <location>
        <begin position="37"/>
        <end position="46"/>
    </location>
</feature>
<keyword evidence="4" id="KW-0862">Zinc</keyword>
<sequence>MDGRNSSGKIVSLLNSDVAAPAPPLLPFALPPLLLRTPSTRASTPSPHTPSLACSDSCDSPFSPQTPRDSIMDPRDYYYHQQPQQPQPQSQPQQPTYQPPHYPPHAHPAYAPPPVAIPAPPSGSAKPARKSHYPCPMAKQFGCTDFFTTSGHAARHAKKHTGKKDAFCPECSKAFTRKDNMEQHRRTHQTGRASSRPAESRVAKSKKPAKKPGTKPDEIVINPPVASSPYYAPGSSMDPGPVPPLPMAAMDPKHPQSHHRGYQQHVPLPPPHGVDFSNPPSQLLQGDPALHYPYPSPGQSAGLDNLARAASQHRHLESASVSP</sequence>
<evidence type="ECO:0000256" key="3">
    <source>
        <dbReference type="ARBA" id="ARBA00022771"/>
    </source>
</evidence>
<dbReference type="PANTHER" id="PTHR14003">
    <property type="entry name" value="TRANSCRIPTIONAL REPRESSOR PROTEIN YY"/>
    <property type="match status" value="1"/>
</dbReference>
<dbReference type="PROSITE" id="PS00028">
    <property type="entry name" value="ZINC_FINGER_C2H2_1"/>
    <property type="match status" value="1"/>
</dbReference>
<dbReference type="Gene3D" id="3.30.160.60">
    <property type="entry name" value="Classic Zinc Finger"/>
    <property type="match status" value="1"/>
</dbReference>
<dbReference type="InterPro" id="IPR036236">
    <property type="entry name" value="Znf_C2H2_sf"/>
</dbReference>
<feature type="region of interest" description="Disordered" evidence="7">
    <location>
        <begin position="36"/>
        <end position="134"/>
    </location>
</feature>
<dbReference type="SMART" id="SM00355">
    <property type="entry name" value="ZnF_C2H2"/>
    <property type="match status" value="2"/>
</dbReference>
<keyword evidence="1" id="KW-0479">Metal-binding</keyword>
<gene>
    <name evidence="9" type="ORF">K470DRAFT_268727</name>
</gene>
<dbReference type="Proteomes" id="UP000799421">
    <property type="component" value="Unassembled WGS sequence"/>
</dbReference>
<feature type="compositionally biased region" description="Pro residues" evidence="7">
    <location>
        <begin position="97"/>
        <end position="121"/>
    </location>
</feature>
<keyword evidence="3 6" id="KW-0863">Zinc-finger</keyword>
<dbReference type="FunFam" id="3.30.160.60:FF:002343">
    <property type="entry name" value="Zinc finger protein 33A"/>
    <property type="match status" value="1"/>
</dbReference>
<evidence type="ECO:0000256" key="1">
    <source>
        <dbReference type="ARBA" id="ARBA00022723"/>
    </source>
</evidence>
<evidence type="ECO:0000256" key="4">
    <source>
        <dbReference type="ARBA" id="ARBA00022833"/>
    </source>
</evidence>
<dbReference type="GO" id="GO:0005667">
    <property type="term" value="C:transcription regulator complex"/>
    <property type="evidence" value="ECO:0007669"/>
    <property type="project" value="TreeGrafter"/>
</dbReference>
<dbReference type="GO" id="GO:0000785">
    <property type="term" value="C:chromatin"/>
    <property type="evidence" value="ECO:0007669"/>
    <property type="project" value="TreeGrafter"/>
</dbReference>
<evidence type="ECO:0000256" key="6">
    <source>
        <dbReference type="PROSITE-ProRule" id="PRU00042"/>
    </source>
</evidence>
<evidence type="ECO:0000256" key="7">
    <source>
        <dbReference type="SAM" id="MobiDB-lite"/>
    </source>
</evidence>
<organism evidence="9 10">
    <name type="scientific">Piedraia hortae CBS 480.64</name>
    <dbReference type="NCBI Taxonomy" id="1314780"/>
    <lineage>
        <taxon>Eukaryota</taxon>
        <taxon>Fungi</taxon>
        <taxon>Dikarya</taxon>
        <taxon>Ascomycota</taxon>
        <taxon>Pezizomycotina</taxon>
        <taxon>Dothideomycetes</taxon>
        <taxon>Dothideomycetidae</taxon>
        <taxon>Capnodiales</taxon>
        <taxon>Piedraiaceae</taxon>
        <taxon>Piedraia</taxon>
    </lineage>
</organism>
<name>A0A6A7C689_9PEZI</name>
<dbReference type="OrthoDB" id="6365676at2759"/>
<protein>
    <recommendedName>
        <fullName evidence="5">C2H2 type master regulator of conidiophore development brlA</fullName>
    </recommendedName>
</protein>